<evidence type="ECO:0000313" key="1">
    <source>
        <dbReference type="EMBL" id="PRT52557.1"/>
    </source>
</evidence>
<name>A0A2T0FC63_9ASCO</name>
<dbReference type="AlphaFoldDB" id="A0A2T0FC63"/>
<dbReference type="Proteomes" id="UP000238350">
    <property type="component" value="Unassembled WGS sequence"/>
</dbReference>
<dbReference type="InterPro" id="IPR013893">
    <property type="entry name" value="RNase_P_Rpp40"/>
</dbReference>
<sequence>MKAVNQCFVADGDSGFIESFGLASKVVVVATKPVVFTHTQCSQASLTLAQALNQPTAVTRSTLSHEDSIMVHGGVCTLSLTAETFHRAGIEAKLQSGTQKYVAQIKLDGGAAHKRLLWAAENTLTSTFDFDVPGAQTTAATKSDPILTPAFDCPTDKEGEQDWANTIQEWVGLVGIGSMLIGENHGVETAISDFHIEGTAEILHITEISGLLLPDEIAKLWEKADLLLVSSSGDWPLAWQKLHAPSDNLTNPCYVLVRGDQSIKSLKFVPWQDL</sequence>
<accession>A0A2T0FC63</accession>
<comment type="caution">
    <text evidence="1">The sequence shown here is derived from an EMBL/GenBank/DDBJ whole genome shotgun (WGS) entry which is preliminary data.</text>
</comment>
<dbReference type="GeneID" id="36513926"/>
<dbReference type="GO" id="GO:0001682">
    <property type="term" value="P:tRNA 5'-leader removal"/>
    <property type="evidence" value="ECO:0007669"/>
    <property type="project" value="InterPro"/>
</dbReference>
<gene>
    <name evidence="1" type="ORF">B9G98_00177</name>
</gene>
<dbReference type="EMBL" id="NDIQ01000001">
    <property type="protein sequence ID" value="PRT52557.1"/>
    <property type="molecule type" value="Genomic_DNA"/>
</dbReference>
<dbReference type="OrthoDB" id="63112at2759"/>
<reference evidence="1 2" key="1">
    <citation type="submission" date="2017-04" db="EMBL/GenBank/DDBJ databases">
        <title>Genome sequencing of [Candida] sorbophila.</title>
        <authorList>
            <person name="Ahn J.O."/>
        </authorList>
    </citation>
    <scope>NUCLEOTIDE SEQUENCE [LARGE SCALE GENOMIC DNA]</scope>
    <source>
        <strain evidence="1 2">DS02</strain>
    </source>
</reference>
<evidence type="ECO:0000313" key="2">
    <source>
        <dbReference type="Proteomes" id="UP000238350"/>
    </source>
</evidence>
<protein>
    <submittedName>
        <fullName evidence="1">Uncharacterized protein</fullName>
    </submittedName>
</protein>
<dbReference type="GO" id="GO:0030677">
    <property type="term" value="C:ribonuclease P complex"/>
    <property type="evidence" value="ECO:0007669"/>
    <property type="project" value="InterPro"/>
</dbReference>
<proteinExistence type="predicted"/>
<organism evidence="1 2">
    <name type="scientific">Wickerhamiella sorbophila</name>
    <dbReference type="NCBI Taxonomy" id="45607"/>
    <lineage>
        <taxon>Eukaryota</taxon>
        <taxon>Fungi</taxon>
        <taxon>Dikarya</taxon>
        <taxon>Ascomycota</taxon>
        <taxon>Saccharomycotina</taxon>
        <taxon>Dipodascomycetes</taxon>
        <taxon>Dipodascales</taxon>
        <taxon>Trichomonascaceae</taxon>
        <taxon>Wickerhamiella</taxon>
    </lineage>
</organism>
<dbReference type="RefSeq" id="XP_024662503.1">
    <property type="nucleotide sequence ID" value="XM_024806735.1"/>
</dbReference>
<keyword evidence="2" id="KW-1185">Reference proteome</keyword>
<dbReference type="Pfam" id="PF08584">
    <property type="entry name" value="Ribonuc_P_40"/>
    <property type="match status" value="1"/>
</dbReference>